<gene>
    <name evidence="1" type="ORF">OV287_10030</name>
</gene>
<proteinExistence type="predicted"/>
<sequence>MAAVSLPTRAYAGPMLTAGFLCERSIYKQVGGAASFELGASVFVQDGQGWFKAIVERPAVLPDGSPALNLTIAKGARELLPARKARRIRRSARAHKLNGSRKTYDQHTPATSTLCEQLLKGDVGTFLATPGLDCLMIGSVRETLEELSSPELWAVEPSGKARGNLAEIVRPLGLEGIGQSWHSRVIGTHSPQVAALAAQRPELVVLDGAQACRRWCSSFPESELVMALDRSAPDVVNGANTILEMYANRLDGDGPDLPTVPDGIEVTLFRVARMR</sequence>
<name>A0ABT4A1F9_9BACT</name>
<organism evidence="1 2">
    <name type="scientific">Archangium lansingense</name>
    <dbReference type="NCBI Taxonomy" id="2995310"/>
    <lineage>
        <taxon>Bacteria</taxon>
        <taxon>Pseudomonadati</taxon>
        <taxon>Myxococcota</taxon>
        <taxon>Myxococcia</taxon>
        <taxon>Myxococcales</taxon>
        <taxon>Cystobacterineae</taxon>
        <taxon>Archangiaceae</taxon>
        <taxon>Archangium</taxon>
    </lineage>
</organism>
<dbReference type="Proteomes" id="UP001207654">
    <property type="component" value="Unassembled WGS sequence"/>
</dbReference>
<protein>
    <submittedName>
        <fullName evidence="1">Uncharacterized protein</fullName>
    </submittedName>
</protein>
<evidence type="ECO:0000313" key="2">
    <source>
        <dbReference type="Proteomes" id="UP001207654"/>
    </source>
</evidence>
<keyword evidence="2" id="KW-1185">Reference proteome</keyword>
<evidence type="ECO:0000313" key="1">
    <source>
        <dbReference type="EMBL" id="MCY1074827.1"/>
    </source>
</evidence>
<reference evidence="1 2" key="1">
    <citation type="submission" date="2022-11" db="EMBL/GenBank/DDBJ databases">
        <title>Minimal conservation of predation-associated metabolite biosynthetic gene clusters underscores biosynthetic potential of Myxococcota including descriptions for ten novel species: Archangium lansinium sp. nov., Myxococcus landrumus sp. nov., Nannocystis bai.</title>
        <authorList>
            <person name="Ahearne A."/>
            <person name="Stevens C."/>
            <person name="Phillips K."/>
        </authorList>
    </citation>
    <scope>NUCLEOTIDE SEQUENCE [LARGE SCALE GENOMIC DNA]</scope>
    <source>
        <strain evidence="1 2">MIWBW</strain>
    </source>
</reference>
<accession>A0ABT4A1F9</accession>
<dbReference type="RefSeq" id="WP_267533783.1">
    <property type="nucleotide sequence ID" value="NZ_JAPNKA010000001.1"/>
</dbReference>
<comment type="caution">
    <text evidence="1">The sequence shown here is derived from an EMBL/GenBank/DDBJ whole genome shotgun (WGS) entry which is preliminary data.</text>
</comment>
<dbReference type="EMBL" id="JAPNKA010000001">
    <property type="protein sequence ID" value="MCY1074827.1"/>
    <property type="molecule type" value="Genomic_DNA"/>
</dbReference>